<reference evidence="1" key="3">
    <citation type="submission" date="2025-09" db="UniProtKB">
        <authorList>
            <consortium name="Ensembl"/>
        </authorList>
    </citation>
    <scope>IDENTIFICATION</scope>
</reference>
<keyword evidence="2" id="KW-1185">Reference proteome</keyword>
<evidence type="ECO:0000313" key="2">
    <source>
        <dbReference type="Proteomes" id="UP000694554"/>
    </source>
</evidence>
<name>A0A8C9BBF0_PHOSS</name>
<protein>
    <submittedName>
        <fullName evidence="1">Uncharacterized protein</fullName>
    </submittedName>
</protein>
<organism evidence="1 2">
    <name type="scientific">Phocoena sinus</name>
    <name type="common">Vaquita</name>
    <dbReference type="NCBI Taxonomy" id="42100"/>
    <lineage>
        <taxon>Eukaryota</taxon>
        <taxon>Metazoa</taxon>
        <taxon>Chordata</taxon>
        <taxon>Craniata</taxon>
        <taxon>Vertebrata</taxon>
        <taxon>Euteleostomi</taxon>
        <taxon>Mammalia</taxon>
        <taxon>Eutheria</taxon>
        <taxon>Laurasiatheria</taxon>
        <taxon>Artiodactyla</taxon>
        <taxon>Whippomorpha</taxon>
        <taxon>Cetacea</taxon>
        <taxon>Odontoceti</taxon>
        <taxon>Phocoenidae</taxon>
        <taxon>Phocoena</taxon>
    </lineage>
</organism>
<dbReference type="AlphaFoldDB" id="A0A8C9BBF0"/>
<dbReference type="Ensembl" id="ENSPSNT00000004150.1">
    <property type="protein sequence ID" value="ENSPSNP00000003617.1"/>
    <property type="gene ID" value="ENSPSNG00000002741.1"/>
</dbReference>
<reference evidence="1" key="1">
    <citation type="submission" date="2019-08" db="EMBL/GenBank/DDBJ databases">
        <title>Phocoena sinus (Vaquita) genome, mPhoSin1, primary haplotype.</title>
        <authorList>
            <person name="Morin P."/>
            <person name="Mountcastle J."/>
            <person name="Fungtammasan C."/>
            <person name="Rhie A."/>
            <person name="Rojas-Bracho L."/>
            <person name="Smith C.R."/>
            <person name="Taylor B.L."/>
            <person name="Gulland F.M.D."/>
            <person name="Musser W."/>
            <person name="Houck M."/>
            <person name="Haase B."/>
            <person name="Paez S."/>
            <person name="Howe K."/>
            <person name="Torrance J."/>
            <person name="Formenti G."/>
            <person name="Phillippy A."/>
            <person name="Ryder O."/>
            <person name="Jarvis E.D."/>
            <person name="Fedrigo O."/>
        </authorList>
    </citation>
    <scope>NUCLEOTIDE SEQUENCE [LARGE SCALE GENOMIC DNA]</scope>
</reference>
<proteinExistence type="predicted"/>
<dbReference type="Proteomes" id="UP000694554">
    <property type="component" value="Chromosome 1"/>
</dbReference>
<dbReference type="GeneTree" id="ENSGT00910000147767"/>
<reference evidence="1" key="2">
    <citation type="submission" date="2025-08" db="UniProtKB">
        <authorList>
            <consortium name="Ensembl"/>
        </authorList>
    </citation>
    <scope>IDENTIFICATION</scope>
</reference>
<accession>A0A8C9BBF0</accession>
<evidence type="ECO:0000313" key="1">
    <source>
        <dbReference type="Ensembl" id="ENSPSNP00000003617.1"/>
    </source>
</evidence>
<sequence length="73" mass="8636">MMEINLRLYLTTFPCNCIEVLVTIKIFIQTTVPFRKNIFFCLVIFLQNLLGSEKKPFSLSFFPWAHMNENFPS</sequence>